<protein>
    <submittedName>
        <fullName evidence="1">Uncharacterized protein</fullName>
    </submittedName>
</protein>
<comment type="caution">
    <text evidence="1">The sequence shown here is derived from an EMBL/GenBank/DDBJ whole genome shotgun (WGS) entry which is preliminary data.</text>
</comment>
<evidence type="ECO:0000313" key="2">
    <source>
        <dbReference type="Proteomes" id="UP000298663"/>
    </source>
</evidence>
<proteinExistence type="predicted"/>
<gene>
    <name evidence="1" type="ORF">L596_016765</name>
</gene>
<reference evidence="1 2" key="1">
    <citation type="journal article" date="2015" name="Genome Biol.">
        <title>Comparative genomics of Steinernema reveals deeply conserved gene regulatory networks.</title>
        <authorList>
            <person name="Dillman A.R."/>
            <person name="Macchietto M."/>
            <person name="Porter C.F."/>
            <person name="Rogers A."/>
            <person name="Williams B."/>
            <person name="Antoshechkin I."/>
            <person name="Lee M.M."/>
            <person name="Goodwin Z."/>
            <person name="Lu X."/>
            <person name="Lewis E.E."/>
            <person name="Goodrich-Blair H."/>
            <person name="Stock S.P."/>
            <person name="Adams B.J."/>
            <person name="Sternberg P.W."/>
            <person name="Mortazavi A."/>
        </authorList>
    </citation>
    <scope>NUCLEOTIDE SEQUENCE [LARGE SCALE GENOMIC DNA]</scope>
    <source>
        <strain evidence="1 2">ALL</strain>
    </source>
</reference>
<keyword evidence="2" id="KW-1185">Reference proteome</keyword>
<name>A0A4U5NKA8_STECR</name>
<reference evidence="1 2" key="2">
    <citation type="journal article" date="2019" name="G3 (Bethesda)">
        <title>Hybrid Assembly of the Genome of the Entomopathogenic Nematode Steinernema carpocapsae Identifies the X-Chromosome.</title>
        <authorList>
            <person name="Serra L."/>
            <person name="Macchietto M."/>
            <person name="Macias-Munoz A."/>
            <person name="McGill C.J."/>
            <person name="Rodriguez I.M."/>
            <person name="Rodriguez B."/>
            <person name="Murad R."/>
            <person name="Mortazavi A."/>
        </authorList>
    </citation>
    <scope>NUCLEOTIDE SEQUENCE [LARGE SCALE GENOMIC DNA]</scope>
    <source>
        <strain evidence="1 2">ALL</strain>
    </source>
</reference>
<accession>A0A4U5NKA8</accession>
<sequence length="115" mass="13938">MASEILRLYKELLENENDLDSYEFHHDPEIDSFLEERIVERTPSLKALIELYENSRNVFVFQVDVELEYRRMMQSMTFKIGKVDYSKKLYRLRFDDLFQDYAKELKLRIVDSKGV</sequence>
<dbReference type="Proteomes" id="UP000298663">
    <property type="component" value="Unassembled WGS sequence"/>
</dbReference>
<dbReference type="AlphaFoldDB" id="A0A4U5NKA8"/>
<organism evidence="1 2">
    <name type="scientific">Steinernema carpocapsae</name>
    <name type="common">Entomopathogenic nematode</name>
    <dbReference type="NCBI Taxonomy" id="34508"/>
    <lineage>
        <taxon>Eukaryota</taxon>
        <taxon>Metazoa</taxon>
        <taxon>Ecdysozoa</taxon>
        <taxon>Nematoda</taxon>
        <taxon>Chromadorea</taxon>
        <taxon>Rhabditida</taxon>
        <taxon>Tylenchina</taxon>
        <taxon>Panagrolaimomorpha</taxon>
        <taxon>Strongyloidoidea</taxon>
        <taxon>Steinernematidae</taxon>
        <taxon>Steinernema</taxon>
    </lineage>
</organism>
<dbReference type="EMBL" id="AZBU02000004">
    <property type="protein sequence ID" value="TKR83123.1"/>
    <property type="molecule type" value="Genomic_DNA"/>
</dbReference>
<evidence type="ECO:0000313" key="1">
    <source>
        <dbReference type="EMBL" id="TKR83123.1"/>
    </source>
</evidence>